<dbReference type="AlphaFoldDB" id="A0A410GAR2"/>
<dbReference type="Gene3D" id="3.40.50.10610">
    <property type="entry name" value="ABC-type transport auxiliary lipoprotein component"/>
    <property type="match status" value="2"/>
</dbReference>
<sequence length="326" mass="34749">MRPAAKFVMMAALCGSLAACAVPHKPAEVATPAHLTPATPSTRDLLKLPEPKGKVVVAVYGFRDQTGQYKPAPDSSFSTSVTQGAASMLVKALQDSGWFTPVERESLQELLTERRIVRALDGSQGENAPAIHIPALVPASILIDGGIVAYESNVRTGGLGARFLGVGLSTQYRMDQVTVGLRSVDIRTGRVLQTVSTTKTIFSYEVRPSVYKFVNFKDLLEIEAGVTSNEPTQLCVKEAIEAAVIHLTVEGLKDGNWRLKNEEDWYSPLVQTYLKESNSWAVTTLDAQALDQATVAAPSGQDTGAGTIVPTPTVDGVQGGPANSNP</sequence>
<dbReference type="PANTHER" id="PTHR41164:SF1">
    <property type="entry name" value="CURLI PRODUCTION ASSEMBLY_TRANSPORT COMPONENT CSGG"/>
    <property type="match status" value="1"/>
</dbReference>
<evidence type="ECO:0000256" key="7">
    <source>
        <dbReference type="SAM" id="SignalP"/>
    </source>
</evidence>
<keyword evidence="1" id="KW-1003">Cell membrane</keyword>
<evidence type="ECO:0000313" key="9">
    <source>
        <dbReference type="Proteomes" id="UP000283474"/>
    </source>
</evidence>
<keyword evidence="3" id="KW-0472">Membrane</keyword>
<evidence type="ECO:0000256" key="4">
    <source>
        <dbReference type="ARBA" id="ARBA00023139"/>
    </source>
</evidence>
<evidence type="ECO:0000256" key="5">
    <source>
        <dbReference type="ARBA" id="ARBA00023288"/>
    </source>
</evidence>
<evidence type="ECO:0000256" key="1">
    <source>
        <dbReference type="ARBA" id="ARBA00022475"/>
    </source>
</evidence>
<keyword evidence="4" id="KW-0564">Palmitate</keyword>
<name>A0A410GAR2_9BURK</name>
<evidence type="ECO:0000313" key="8">
    <source>
        <dbReference type="EMBL" id="QAA93315.1"/>
    </source>
</evidence>
<keyword evidence="2 7" id="KW-0732">Signal</keyword>
<feature type="region of interest" description="Disordered" evidence="6">
    <location>
        <begin position="297"/>
        <end position="326"/>
    </location>
</feature>
<keyword evidence="9" id="KW-1185">Reference proteome</keyword>
<feature type="chain" id="PRO_5019439801" evidence="7">
    <location>
        <begin position="22"/>
        <end position="326"/>
    </location>
</feature>
<dbReference type="PANTHER" id="PTHR41164">
    <property type="entry name" value="CURLI PRODUCTION ASSEMBLY/TRANSPORT COMPONENT CSGG"/>
    <property type="match status" value="1"/>
</dbReference>
<dbReference type="Proteomes" id="UP000283474">
    <property type="component" value="Chromosome"/>
</dbReference>
<reference evidence="8 9" key="1">
    <citation type="submission" date="2017-08" db="EMBL/GenBank/DDBJ databases">
        <authorList>
            <person name="Park S.-J."/>
            <person name="Kim H."/>
        </authorList>
    </citation>
    <scope>NUCLEOTIDE SEQUENCE [LARGE SCALE GENOMIC DNA]</scope>
    <source>
        <strain evidence="9">ye3</strain>
    </source>
</reference>
<organism evidence="8 9">
    <name type="scientific">Pollutimonas thiosulfatoxidans</name>
    <dbReference type="NCBI Taxonomy" id="2028345"/>
    <lineage>
        <taxon>Bacteria</taxon>
        <taxon>Pseudomonadati</taxon>
        <taxon>Pseudomonadota</taxon>
        <taxon>Betaproteobacteria</taxon>
        <taxon>Burkholderiales</taxon>
        <taxon>Alcaligenaceae</taxon>
        <taxon>Pollutimonas</taxon>
    </lineage>
</organism>
<accession>A0A410GAR2</accession>
<evidence type="ECO:0000256" key="2">
    <source>
        <dbReference type="ARBA" id="ARBA00022729"/>
    </source>
</evidence>
<dbReference type="EMBL" id="CP022987">
    <property type="protein sequence ID" value="QAA93315.1"/>
    <property type="molecule type" value="Genomic_DNA"/>
</dbReference>
<dbReference type="PROSITE" id="PS51257">
    <property type="entry name" value="PROKAR_LIPOPROTEIN"/>
    <property type="match status" value="1"/>
</dbReference>
<feature type="signal peptide" evidence="7">
    <location>
        <begin position="1"/>
        <end position="21"/>
    </location>
</feature>
<proteinExistence type="predicted"/>
<dbReference type="GO" id="GO:0030288">
    <property type="term" value="C:outer membrane-bounded periplasmic space"/>
    <property type="evidence" value="ECO:0007669"/>
    <property type="project" value="InterPro"/>
</dbReference>
<evidence type="ECO:0000256" key="3">
    <source>
        <dbReference type="ARBA" id="ARBA00023136"/>
    </source>
</evidence>
<dbReference type="Pfam" id="PF03783">
    <property type="entry name" value="CsgG"/>
    <property type="match status" value="1"/>
</dbReference>
<dbReference type="InterPro" id="IPR005534">
    <property type="entry name" value="Curli_assmbl/transp-comp_CsgG"/>
</dbReference>
<protein>
    <submittedName>
        <fullName evidence="8">Curli production assembly/transport protein CsgG</fullName>
    </submittedName>
</protein>
<dbReference type="OrthoDB" id="1110708at2"/>
<dbReference type="KEGG" id="pus:CKA81_05285"/>
<keyword evidence="5" id="KW-0449">Lipoprotein</keyword>
<gene>
    <name evidence="8" type="ORF">CKA81_05285</name>
</gene>
<evidence type="ECO:0000256" key="6">
    <source>
        <dbReference type="SAM" id="MobiDB-lite"/>
    </source>
</evidence>